<dbReference type="Proteomes" id="UP001199795">
    <property type="component" value="Unassembled WGS sequence"/>
</dbReference>
<dbReference type="Gene3D" id="1.25.40.390">
    <property type="match status" value="1"/>
</dbReference>
<protein>
    <submittedName>
        <fullName evidence="8">RagB/SusD family nutrient uptake outer membrane protein</fullName>
    </submittedName>
</protein>
<dbReference type="InterPro" id="IPR033985">
    <property type="entry name" value="SusD-like_N"/>
</dbReference>
<keyword evidence="9" id="KW-1185">Reference proteome</keyword>
<dbReference type="InterPro" id="IPR011990">
    <property type="entry name" value="TPR-like_helical_dom_sf"/>
</dbReference>
<keyword evidence="4" id="KW-0472">Membrane</keyword>
<reference evidence="8" key="1">
    <citation type="submission" date="2022-01" db="EMBL/GenBank/DDBJ databases">
        <title>Draft genome sequence of Sabulilitoribacter arenilitoris KCTC 52401.</title>
        <authorList>
            <person name="Oh J.-S."/>
        </authorList>
    </citation>
    <scope>NUCLEOTIDE SEQUENCE</scope>
    <source>
        <strain evidence="8">HMF6543</strain>
    </source>
</reference>
<dbReference type="SUPFAM" id="SSF48452">
    <property type="entry name" value="TPR-like"/>
    <property type="match status" value="1"/>
</dbReference>
<evidence type="ECO:0000313" key="8">
    <source>
        <dbReference type="EMBL" id="MCF7568232.1"/>
    </source>
</evidence>
<name>A0AAE3EPL0_9FLAO</name>
<dbReference type="RefSeq" id="WP_237239575.1">
    <property type="nucleotide sequence ID" value="NZ_JAKKDU010000007.1"/>
</dbReference>
<accession>A0AAE3EPL0</accession>
<proteinExistence type="inferred from homology"/>
<gene>
    <name evidence="8" type="ORF">L3X37_07630</name>
</gene>
<organism evidence="8 9">
    <name type="scientific">Wocania arenilitoris</name>
    <dbReference type="NCBI Taxonomy" id="2044858"/>
    <lineage>
        <taxon>Bacteria</taxon>
        <taxon>Pseudomonadati</taxon>
        <taxon>Bacteroidota</taxon>
        <taxon>Flavobacteriia</taxon>
        <taxon>Flavobacteriales</taxon>
        <taxon>Flavobacteriaceae</taxon>
        <taxon>Wocania</taxon>
    </lineage>
</organism>
<dbReference type="InterPro" id="IPR012944">
    <property type="entry name" value="SusD_RagB_dom"/>
</dbReference>
<evidence type="ECO:0000256" key="4">
    <source>
        <dbReference type="ARBA" id="ARBA00023136"/>
    </source>
</evidence>
<comment type="caution">
    <text evidence="8">The sequence shown here is derived from an EMBL/GenBank/DDBJ whole genome shotgun (WGS) entry which is preliminary data.</text>
</comment>
<comment type="similarity">
    <text evidence="2">Belongs to the SusD family.</text>
</comment>
<feature type="domain" description="SusD-like N-terminal" evidence="7">
    <location>
        <begin position="79"/>
        <end position="202"/>
    </location>
</feature>
<evidence type="ECO:0000256" key="3">
    <source>
        <dbReference type="ARBA" id="ARBA00022729"/>
    </source>
</evidence>
<evidence type="ECO:0000256" key="2">
    <source>
        <dbReference type="ARBA" id="ARBA00006275"/>
    </source>
</evidence>
<dbReference type="EMBL" id="JAKKDU010000007">
    <property type="protein sequence ID" value="MCF7568232.1"/>
    <property type="molecule type" value="Genomic_DNA"/>
</dbReference>
<keyword evidence="3" id="KW-0732">Signal</keyword>
<dbReference type="Pfam" id="PF07980">
    <property type="entry name" value="SusD_RagB"/>
    <property type="match status" value="1"/>
</dbReference>
<sequence length="544" mass="61441">MKKIIYIICIAFLFTACQELDLSPEHTITDGFLWDKEQDYELAVNFLYNDLDGFRSDTNSDIAFANSPSDVSNGSRVAPQTSGFYNGSYADIRDANFIIDRASTNGFENSRWVAEARWFRALYYTRLVMAYGDVQFYTSVIDPADNDALFASRTSREVVVDFIIDELNAIRDLLPLQSQLPNSEYGRITKGAADALRARIALFEGTWIKYHGTTGDANQRFDEAIDASQAIMNSGEYSLFNYAPNPAQSYRYFFMEVGNDSPQQIVAKRFDRDRRHGHSSTARDRNSVTKKLADMYLCTDGLPIDVSPLFQGRALMDTEFENRDPRMAMTIITPGAFTIDRLDQTGAEADWPIIALDQTFYANYKFISEFYFEGTGSNTYYAHSFHFAEVLLINAEATFERNGSITDAQLNSSINLLRTRAGIAALTNSLVTTNGLDMLSEIRRERTIELAQEGYRRDDLRRWKTAEVEMPMALKGAQFVGTEFETAELSPGVLRYPSAPATDALGFVIVEPGSERNFTARDYLEPFPVEETIINTNLQQNPGW</sequence>
<feature type="domain" description="RagB/SusD" evidence="6">
    <location>
        <begin position="287"/>
        <end position="544"/>
    </location>
</feature>
<evidence type="ECO:0000259" key="7">
    <source>
        <dbReference type="Pfam" id="PF14322"/>
    </source>
</evidence>
<comment type="subcellular location">
    <subcellularLocation>
        <location evidence="1">Cell outer membrane</location>
    </subcellularLocation>
</comment>
<keyword evidence="5" id="KW-0998">Cell outer membrane</keyword>
<evidence type="ECO:0000256" key="5">
    <source>
        <dbReference type="ARBA" id="ARBA00023237"/>
    </source>
</evidence>
<dbReference type="Pfam" id="PF14322">
    <property type="entry name" value="SusD-like_3"/>
    <property type="match status" value="1"/>
</dbReference>
<evidence type="ECO:0000313" key="9">
    <source>
        <dbReference type="Proteomes" id="UP001199795"/>
    </source>
</evidence>
<evidence type="ECO:0000259" key="6">
    <source>
        <dbReference type="Pfam" id="PF07980"/>
    </source>
</evidence>
<evidence type="ECO:0000256" key="1">
    <source>
        <dbReference type="ARBA" id="ARBA00004442"/>
    </source>
</evidence>
<dbReference type="AlphaFoldDB" id="A0AAE3EPL0"/>
<dbReference type="GO" id="GO:0009279">
    <property type="term" value="C:cell outer membrane"/>
    <property type="evidence" value="ECO:0007669"/>
    <property type="project" value="UniProtKB-SubCell"/>
</dbReference>
<dbReference type="PROSITE" id="PS51257">
    <property type="entry name" value="PROKAR_LIPOPROTEIN"/>
    <property type="match status" value="1"/>
</dbReference>